<keyword evidence="4 8" id="KW-0808">Transferase</keyword>
<evidence type="ECO:0000256" key="7">
    <source>
        <dbReference type="SAM" id="Phobius"/>
    </source>
</evidence>
<evidence type="ECO:0000313" key="9">
    <source>
        <dbReference type="Proteomes" id="UP000199026"/>
    </source>
</evidence>
<keyword evidence="5 7" id="KW-0472">Membrane</keyword>
<proteinExistence type="predicted"/>
<dbReference type="RefSeq" id="WP_089889690.1">
    <property type="nucleotide sequence ID" value="NZ_CALJFH010000002.1"/>
</dbReference>
<dbReference type="GO" id="GO:0009247">
    <property type="term" value="P:glycolipid biosynthetic process"/>
    <property type="evidence" value="ECO:0007669"/>
    <property type="project" value="UniProtKB-ARBA"/>
</dbReference>
<reference evidence="8 9" key="1">
    <citation type="submission" date="2016-10" db="EMBL/GenBank/DDBJ databases">
        <authorList>
            <person name="de Groot N.N."/>
        </authorList>
    </citation>
    <scope>NUCLEOTIDE SEQUENCE [LARGE SCALE GENOMIC DNA]</scope>
    <source>
        <strain evidence="8 9">DSM 24677</strain>
    </source>
</reference>
<dbReference type="CDD" id="cd07984">
    <property type="entry name" value="LPLAT_LABLAT-like"/>
    <property type="match status" value="1"/>
</dbReference>
<keyword evidence="9" id="KW-1185">Reference proteome</keyword>
<dbReference type="EMBL" id="FNPR01000002">
    <property type="protein sequence ID" value="SDY44764.1"/>
    <property type="molecule type" value="Genomic_DNA"/>
</dbReference>
<evidence type="ECO:0000256" key="1">
    <source>
        <dbReference type="ARBA" id="ARBA00004533"/>
    </source>
</evidence>
<dbReference type="GeneID" id="78124304"/>
<keyword evidence="6" id="KW-0012">Acyltransferase</keyword>
<gene>
    <name evidence="8" type="ORF">SAMN05444486_102230</name>
</gene>
<keyword evidence="2" id="KW-1003">Cell membrane</keyword>
<dbReference type="OrthoDB" id="9801955at2"/>
<accession>A0A1H3JZS5</accession>
<dbReference type="GO" id="GO:0016746">
    <property type="term" value="F:acyltransferase activity"/>
    <property type="evidence" value="ECO:0007669"/>
    <property type="project" value="UniProtKB-KW"/>
</dbReference>
<evidence type="ECO:0000313" key="8">
    <source>
        <dbReference type="EMBL" id="SDY44764.1"/>
    </source>
</evidence>
<evidence type="ECO:0000256" key="2">
    <source>
        <dbReference type="ARBA" id="ARBA00022475"/>
    </source>
</evidence>
<organism evidence="8 9">
    <name type="scientific">Lentibacter algarum</name>
    <dbReference type="NCBI Taxonomy" id="576131"/>
    <lineage>
        <taxon>Bacteria</taxon>
        <taxon>Pseudomonadati</taxon>
        <taxon>Pseudomonadota</taxon>
        <taxon>Alphaproteobacteria</taxon>
        <taxon>Rhodobacterales</taxon>
        <taxon>Roseobacteraceae</taxon>
        <taxon>Lentibacter</taxon>
    </lineage>
</organism>
<keyword evidence="7" id="KW-0812">Transmembrane</keyword>
<dbReference type="GO" id="GO:0005886">
    <property type="term" value="C:plasma membrane"/>
    <property type="evidence" value="ECO:0007669"/>
    <property type="project" value="UniProtKB-SubCell"/>
</dbReference>
<dbReference type="PIRSF" id="PIRSF026649">
    <property type="entry name" value="MsbB"/>
    <property type="match status" value="1"/>
</dbReference>
<comment type="subcellular location">
    <subcellularLocation>
        <location evidence="1">Cell inner membrane</location>
    </subcellularLocation>
</comment>
<protein>
    <submittedName>
        <fullName evidence="8">KDO2-lipid IV(A) lauroyltransferase</fullName>
    </submittedName>
</protein>
<dbReference type="Proteomes" id="UP000199026">
    <property type="component" value="Unassembled WGS sequence"/>
</dbReference>
<evidence type="ECO:0000256" key="6">
    <source>
        <dbReference type="ARBA" id="ARBA00023315"/>
    </source>
</evidence>
<evidence type="ECO:0000256" key="5">
    <source>
        <dbReference type="ARBA" id="ARBA00023136"/>
    </source>
</evidence>
<dbReference type="PANTHER" id="PTHR30606:SF10">
    <property type="entry name" value="PHOSPHATIDYLINOSITOL MANNOSIDE ACYLTRANSFERASE"/>
    <property type="match status" value="1"/>
</dbReference>
<dbReference type="InterPro" id="IPR004960">
    <property type="entry name" value="LipA_acyltrans"/>
</dbReference>
<feature type="transmembrane region" description="Helical" evidence="7">
    <location>
        <begin position="12"/>
        <end position="33"/>
    </location>
</feature>
<dbReference type="Pfam" id="PF03279">
    <property type="entry name" value="Lip_A_acyltrans"/>
    <property type="match status" value="1"/>
</dbReference>
<dbReference type="PANTHER" id="PTHR30606">
    <property type="entry name" value="LIPID A BIOSYNTHESIS LAUROYL ACYLTRANSFERASE"/>
    <property type="match status" value="1"/>
</dbReference>
<dbReference type="STRING" id="576131.SAMN05444486_102230"/>
<sequence length="294" mass="32469">MPAAPLPLRKRAGYFVSNLLFRGLIGAGLLLPYHWRVPAMGWVVSRVLAPLAGWRARVRTNLAHVMPDLPEEEVRRICRAAPDNAGRTLIEIYSGDSFKARAVNAPITGPGLAALEEARKTGRPVILVTGHFGNYDAVRASLIARGHNMGALYRAMRNPYFNAHYVRAISAIGEPMFLQGPTGMKQLVKHLRAGGVLGILTDLNNLSGEALDFFGKPAMTSMITAELALKYDAALIPVYAVRQDNGLDFEIIAQAPITPTDAKTMTQDVNHQLEALVRENIGQWFWIHRRWKSK</sequence>
<keyword evidence="3" id="KW-0997">Cell inner membrane</keyword>
<evidence type="ECO:0000256" key="3">
    <source>
        <dbReference type="ARBA" id="ARBA00022519"/>
    </source>
</evidence>
<evidence type="ECO:0000256" key="4">
    <source>
        <dbReference type="ARBA" id="ARBA00022679"/>
    </source>
</evidence>
<name>A0A1H3JZS5_9RHOB</name>
<dbReference type="AlphaFoldDB" id="A0A1H3JZS5"/>
<keyword evidence="7" id="KW-1133">Transmembrane helix</keyword>